<dbReference type="GO" id="GO:0000307">
    <property type="term" value="C:cyclin-dependent protein kinase holoenzyme complex"/>
    <property type="evidence" value="ECO:0007669"/>
    <property type="project" value="TreeGrafter"/>
</dbReference>
<sequence>MHTPDEKHAGSESLSSIPQLPRTPSPSKDPGIAPNEGLSEADKDAVPDLENINVFTLKPVAALKLLCGTIEGLVRMTGDVPPTPPISLPSTPNLGVMQTEKENVARHVKEVARRMSGTIDGAKDVDSVSPRAKTPIGSPEAHPTEPFHVVGANMESLSVQHGAITRKFYSKKPPAIGLEEYLMRIHGYCPMSTAVYLATSLYIYRLAVVEKIIPVTARNVHRLVLAGLRVAMKALEDLSYSHQRFAKVGGVSEPELAKLEVSFCFLTNFELRVDHEMLLHHAKTIREGPLMYGCSADIHLRLPWLQDKRTVVVGQAKPSAAMKAEAPAAA</sequence>
<name>A0AA39R0P5_9LECA</name>
<evidence type="ECO:0000256" key="1">
    <source>
        <dbReference type="SAM" id="MobiDB-lite"/>
    </source>
</evidence>
<dbReference type="GO" id="GO:0019901">
    <property type="term" value="F:protein kinase binding"/>
    <property type="evidence" value="ECO:0007669"/>
    <property type="project" value="InterPro"/>
</dbReference>
<evidence type="ECO:0000313" key="3">
    <source>
        <dbReference type="Proteomes" id="UP001166286"/>
    </source>
</evidence>
<evidence type="ECO:0000313" key="2">
    <source>
        <dbReference type="EMBL" id="KAK0511281.1"/>
    </source>
</evidence>
<dbReference type="InterPro" id="IPR013922">
    <property type="entry name" value="Cyclin_PHO80-like"/>
</dbReference>
<dbReference type="GO" id="GO:0005634">
    <property type="term" value="C:nucleus"/>
    <property type="evidence" value="ECO:0007669"/>
    <property type="project" value="TreeGrafter"/>
</dbReference>
<protein>
    <submittedName>
        <fullName evidence="2">Uncharacterized protein</fullName>
    </submittedName>
</protein>
<accession>A0AA39R0P5</accession>
<dbReference type="Gene3D" id="1.10.472.10">
    <property type="entry name" value="Cyclin-like"/>
    <property type="match status" value="1"/>
</dbReference>
<dbReference type="AlphaFoldDB" id="A0AA39R0P5"/>
<dbReference type="GO" id="GO:0016538">
    <property type="term" value="F:cyclin-dependent protein serine/threonine kinase regulator activity"/>
    <property type="evidence" value="ECO:0007669"/>
    <property type="project" value="TreeGrafter"/>
</dbReference>
<reference evidence="2" key="1">
    <citation type="submission" date="2023-03" db="EMBL/GenBank/DDBJ databases">
        <title>Complete genome of Cladonia borealis.</title>
        <authorList>
            <person name="Park H."/>
        </authorList>
    </citation>
    <scope>NUCLEOTIDE SEQUENCE</scope>
    <source>
        <strain evidence="2">ANT050790</strain>
    </source>
</reference>
<dbReference type="Pfam" id="PF08613">
    <property type="entry name" value="Cyclin"/>
    <property type="match status" value="1"/>
</dbReference>
<keyword evidence="3" id="KW-1185">Reference proteome</keyword>
<dbReference type="EMBL" id="JAFEKC020000013">
    <property type="protein sequence ID" value="KAK0511281.1"/>
    <property type="molecule type" value="Genomic_DNA"/>
</dbReference>
<proteinExistence type="predicted"/>
<organism evidence="2 3">
    <name type="scientific">Cladonia borealis</name>
    <dbReference type="NCBI Taxonomy" id="184061"/>
    <lineage>
        <taxon>Eukaryota</taxon>
        <taxon>Fungi</taxon>
        <taxon>Dikarya</taxon>
        <taxon>Ascomycota</taxon>
        <taxon>Pezizomycotina</taxon>
        <taxon>Lecanoromycetes</taxon>
        <taxon>OSLEUM clade</taxon>
        <taxon>Lecanoromycetidae</taxon>
        <taxon>Lecanorales</taxon>
        <taxon>Lecanorineae</taxon>
        <taxon>Cladoniaceae</taxon>
        <taxon>Cladonia</taxon>
    </lineage>
</organism>
<dbReference type="PANTHER" id="PTHR15615">
    <property type="match status" value="1"/>
</dbReference>
<comment type="caution">
    <text evidence="2">The sequence shown here is derived from an EMBL/GenBank/DDBJ whole genome shotgun (WGS) entry which is preliminary data.</text>
</comment>
<feature type="compositionally biased region" description="Basic and acidic residues" evidence="1">
    <location>
        <begin position="1"/>
        <end position="10"/>
    </location>
</feature>
<dbReference type="CDD" id="cd20558">
    <property type="entry name" value="CYCLIN_ScPCL7-like"/>
    <property type="match status" value="1"/>
</dbReference>
<dbReference type="PANTHER" id="PTHR15615:SF32">
    <property type="entry name" value="PROTEIN KINASE COMPLEX COMPONENT, PUTATIVE (AFU_ORTHOLOGUE AFUA_2G07660)-RELATED"/>
    <property type="match status" value="1"/>
</dbReference>
<dbReference type="Proteomes" id="UP001166286">
    <property type="component" value="Unassembled WGS sequence"/>
</dbReference>
<gene>
    <name evidence="2" type="ORF">JMJ35_005854</name>
</gene>
<feature type="region of interest" description="Disordered" evidence="1">
    <location>
        <begin position="1"/>
        <end position="40"/>
    </location>
</feature>
<feature type="region of interest" description="Disordered" evidence="1">
    <location>
        <begin position="121"/>
        <end position="143"/>
    </location>
</feature>